<dbReference type="GO" id="GO:0003723">
    <property type="term" value="F:RNA binding"/>
    <property type="evidence" value="ECO:0007669"/>
    <property type="project" value="TreeGrafter"/>
</dbReference>
<dbReference type="InterPro" id="IPR011709">
    <property type="entry name" value="DEAD-box_helicase_OB_fold"/>
</dbReference>
<dbReference type="PANTHER" id="PTHR18934:SF109">
    <property type="entry name" value="ATP-DEPENDENT RNA HELICASE DHX15 HOMOLOG"/>
    <property type="match status" value="1"/>
</dbReference>
<reference evidence="12" key="1">
    <citation type="journal article" date="2015" name="Nat. Genet.">
        <title>The pineapple genome and the evolution of CAM photosynthesis.</title>
        <authorList>
            <person name="Ming R."/>
            <person name="VanBuren R."/>
            <person name="Wai C.M."/>
            <person name="Tang H."/>
            <person name="Schatz M.C."/>
            <person name="Bowers J.E."/>
            <person name="Lyons E."/>
            <person name="Wang M.L."/>
            <person name="Chen J."/>
            <person name="Biggers E."/>
            <person name="Zhang J."/>
            <person name="Huang L."/>
            <person name="Zhang L."/>
            <person name="Miao W."/>
            <person name="Zhang J."/>
            <person name="Ye Z."/>
            <person name="Miao C."/>
            <person name="Lin Z."/>
            <person name="Wang H."/>
            <person name="Zhou H."/>
            <person name="Yim W.C."/>
            <person name="Priest H.D."/>
            <person name="Zheng C."/>
            <person name="Woodhouse M."/>
            <person name="Edger P.P."/>
            <person name="Guyot R."/>
            <person name="Guo H.B."/>
            <person name="Guo H."/>
            <person name="Zheng G."/>
            <person name="Singh R."/>
            <person name="Sharma A."/>
            <person name="Min X."/>
            <person name="Zheng Y."/>
            <person name="Lee H."/>
            <person name="Gurtowski J."/>
            <person name="Sedlazeck F.J."/>
            <person name="Harkess A."/>
            <person name="McKain M.R."/>
            <person name="Liao Z."/>
            <person name="Fang J."/>
            <person name="Liu J."/>
            <person name="Zhang X."/>
            <person name="Zhang Q."/>
            <person name="Hu W."/>
            <person name="Qin Y."/>
            <person name="Wang K."/>
            <person name="Chen L.Y."/>
            <person name="Shirley N."/>
            <person name="Lin Y.R."/>
            <person name="Liu L.Y."/>
            <person name="Hernandez A.G."/>
            <person name="Wright C.L."/>
            <person name="Bulone V."/>
            <person name="Tuskan G.A."/>
            <person name="Heath K."/>
            <person name="Zee F."/>
            <person name="Moore P.H."/>
            <person name="Sunkar R."/>
            <person name="Leebens-Mack J.H."/>
            <person name="Mockler T."/>
            <person name="Bennetzen J.L."/>
            <person name="Freeling M."/>
            <person name="Sankoff D."/>
            <person name="Paterson A.H."/>
            <person name="Zhu X."/>
            <person name="Yang X."/>
            <person name="Smith J.A."/>
            <person name="Cushman J.C."/>
            <person name="Paull R.E."/>
            <person name="Yu Q."/>
        </authorList>
    </citation>
    <scope>NUCLEOTIDE SEQUENCE [LARGE SCALE GENOMIC DNA]</scope>
    <source>
        <strain evidence="12">cv. F153</strain>
    </source>
</reference>
<reference evidence="13" key="2">
    <citation type="submission" date="2025-08" db="UniProtKB">
        <authorList>
            <consortium name="RefSeq"/>
        </authorList>
    </citation>
    <scope>IDENTIFICATION</scope>
    <source>
        <tissue evidence="13">Leaf</tissue>
    </source>
</reference>
<comment type="catalytic activity">
    <reaction evidence="8">
        <text>ATP + H2O = ADP + phosphate + H(+)</text>
        <dbReference type="Rhea" id="RHEA:13065"/>
        <dbReference type="ChEBI" id="CHEBI:15377"/>
        <dbReference type="ChEBI" id="CHEBI:15378"/>
        <dbReference type="ChEBI" id="CHEBI:30616"/>
        <dbReference type="ChEBI" id="CHEBI:43474"/>
        <dbReference type="ChEBI" id="CHEBI:456216"/>
        <dbReference type="EC" id="3.6.4.13"/>
    </reaction>
</comment>
<dbReference type="Gramene" id="Aco013690.1.mrna1">
    <property type="protein sequence ID" value="Aco013690.1.mrna1"/>
    <property type="gene ID" value="Aco013690.1.path1"/>
</dbReference>
<dbReference type="InterPro" id="IPR007502">
    <property type="entry name" value="Helicase-assoc_dom"/>
</dbReference>
<dbReference type="EC" id="3.6.4.13" evidence="1"/>
<evidence type="ECO:0000313" key="12">
    <source>
        <dbReference type="Proteomes" id="UP000515123"/>
    </source>
</evidence>
<dbReference type="InterPro" id="IPR048333">
    <property type="entry name" value="HA2_WH"/>
</dbReference>
<keyword evidence="2" id="KW-0507">mRNA processing</keyword>
<evidence type="ECO:0000256" key="5">
    <source>
        <dbReference type="ARBA" id="ARBA00022806"/>
    </source>
</evidence>
<dbReference type="RefSeq" id="XP_020101670.1">
    <property type="nucleotide sequence ID" value="XM_020246081.1"/>
</dbReference>
<dbReference type="GO" id="GO:0005524">
    <property type="term" value="F:ATP binding"/>
    <property type="evidence" value="ECO:0007669"/>
    <property type="project" value="UniProtKB-KW"/>
</dbReference>
<keyword evidence="6" id="KW-0067">ATP-binding</keyword>
<dbReference type="Proteomes" id="UP000515123">
    <property type="component" value="Linkage group 13"/>
</dbReference>
<evidence type="ECO:0000256" key="9">
    <source>
        <dbReference type="SAM" id="MobiDB-lite"/>
    </source>
</evidence>
<dbReference type="Pfam" id="PF21010">
    <property type="entry name" value="HA2_C"/>
    <property type="match status" value="1"/>
</dbReference>
<accession>A0A6P5G8U2</accession>
<dbReference type="InterPro" id="IPR014001">
    <property type="entry name" value="Helicase_ATP-bd"/>
</dbReference>
<dbReference type="PROSITE" id="PS51194">
    <property type="entry name" value="HELICASE_CTER"/>
    <property type="match status" value="1"/>
</dbReference>
<evidence type="ECO:0000256" key="6">
    <source>
        <dbReference type="ARBA" id="ARBA00022840"/>
    </source>
</evidence>
<name>A0A6P5G8U2_ANACO</name>
<dbReference type="PANTHER" id="PTHR18934">
    <property type="entry name" value="ATP-DEPENDENT RNA HELICASE"/>
    <property type="match status" value="1"/>
</dbReference>
<dbReference type="Pfam" id="PF04408">
    <property type="entry name" value="WHD_HA2"/>
    <property type="match status" value="1"/>
</dbReference>
<evidence type="ECO:0000256" key="4">
    <source>
        <dbReference type="ARBA" id="ARBA00022801"/>
    </source>
</evidence>
<dbReference type="InterPro" id="IPR001650">
    <property type="entry name" value="Helicase_C-like"/>
</dbReference>
<evidence type="ECO:0000256" key="2">
    <source>
        <dbReference type="ARBA" id="ARBA00022664"/>
    </source>
</evidence>
<dbReference type="SUPFAM" id="SSF52540">
    <property type="entry name" value="P-loop containing nucleoside triphosphate hydrolases"/>
    <property type="match status" value="1"/>
</dbReference>
<dbReference type="SMART" id="SM00847">
    <property type="entry name" value="HA2"/>
    <property type="match status" value="1"/>
</dbReference>
<proteinExistence type="predicted"/>
<evidence type="ECO:0000256" key="7">
    <source>
        <dbReference type="ARBA" id="ARBA00023187"/>
    </source>
</evidence>
<feature type="compositionally biased region" description="Pro residues" evidence="9">
    <location>
        <begin position="18"/>
        <end position="31"/>
    </location>
</feature>
<dbReference type="GO" id="GO:0016787">
    <property type="term" value="F:hydrolase activity"/>
    <property type="evidence" value="ECO:0007669"/>
    <property type="project" value="UniProtKB-KW"/>
</dbReference>
<keyword evidence="7" id="KW-0508">mRNA splicing</keyword>
<evidence type="ECO:0000256" key="3">
    <source>
        <dbReference type="ARBA" id="ARBA00022741"/>
    </source>
</evidence>
<gene>
    <name evidence="13" type="primary">LOC109719413</name>
</gene>
<feature type="domain" description="Helicase C-terminal" evidence="11">
    <location>
        <begin position="265"/>
        <end position="451"/>
    </location>
</feature>
<dbReference type="GO" id="GO:0003724">
    <property type="term" value="F:RNA helicase activity"/>
    <property type="evidence" value="ECO:0007669"/>
    <property type="project" value="UniProtKB-EC"/>
</dbReference>
<feature type="region of interest" description="Disordered" evidence="9">
    <location>
        <begin position="1"/>
        <end position="56"/>
    </location>
</feature>
<dbReference type="CDD" id="cd18791">
    <property type="entry name" value="SF2_C_RHA"/>
    <property type="match status" value="1"/>
</dbReference>
<dbReference type="OrthoDB" id="10253254at2759"/>
<evidence type="ECO:0000256" key="8">
    <source>
        <dbReference type="ARBA" id="ARBA00047984"/>
    </source>
</evidence>
<dbReference type="SMART" id="SM00487">
    <property type="entry name" value="DEXDc"/>
    <property type="match status" value="1"/>
</dbReference>
<dbReference type="AlphaFoldDB" id="A0A6P5G8U2"/>
<keyword evidence="3" id="KW-0547">Nucleotide-binding</keyword>
<dbReference type="Pfam" id="PF00271">
    <property type="entry name" value="Helicase_C"/>
    <property type="match status" value="1"/>
</dbReference>
<dbReference type="GO" id="GO:0006397">
    <property type="term" value="P:mRNA processing"/>
    <property type="evidence" value="ECO:0007669"/>
    <property type="project" value="UniProtKB-KW"/>
</dbReference>
<organism evidence="12 13">
    <name type="scientific">Ananas comosus</name>
    <name type="common">Pineapple</name>
    <name type="synonym">Ananas ananas</name>
    <dbReference type="NCBI Taxonomy" id="4615"/>
    <lineage>
        <taxon>Eukaryota</taxon>
        <taxon>Viridiplantae</taxon>
        <taxon>Streptophyta</taxon>
        <taxon>Embryophyta</taxon>
        <taxon>Tracheophyta</taxon>
        <taxon>Spermatophyta</taxon>
        <taxon>Magnoliopsida</taxon>
        <taxon>Liliopsida</taxon>
        <taxon>Poales</taxon>
        <taxon>Bromeliaceae</taxon>
        <taxon>Bromelioideae</taxon>
        <taxon>Ananas</taxon>
    </lineage>
</organism>
<dbReference type="Pfam" id="PF07717">
    <property type="entry name" value="OB_NTP_bind"/>
    <property type="match status" value="1"/>
</dbReference>
<dbReference type="FunFam" id="3.40.50.300:FF:002125">
    <property type="entry name" value="ATP-dependent helicase HrpB"/>
    <property type="match status" value="1"/>
</dbReference>
<keyword evidence="5 13" id="KW-0347">Helicase</keyword>
<feature type="compositionally biased region" description="Low complexity" evidence="9">
    <location>
        <begin position="7"/>
        <end position="17"/>
    </location>
</feature>
<protein>
    <recommendedName>
        <fullName evidence="1">RNA helicase</fullName>
        <ecNumber evidence="1">3.6.4.13</ecNumber>
    </recommendedName>
</protein>
<keyword evidence="4" id="KW-0378">Hydrolase</keyword>
<sequence>MGKSARAAAAVAAAAAAPSPPPPPPQSPQPLPSQAEPAPEAEAEAEAEVNPRTGSPFSRRFKKLLERRKKLALWAQREKVRDALAKHAAVVVGAAPGSGKSTQIPQFVIEAGYPRTGKQIACTQPRRLVATAVARRVAQEMDVSLGEEVGYSVLFDECCSTKTILKYLTDGVLLREILSDRFLEKYEVIILDEVHLRTLATDILLGYLKNLLSSNARPDLKLVVMSSQYEATKFKEYLKSGRIVQPSPTLHPIEIMHEQQPVEDYVKKAIEIVERVLTTEPNGDILVFVTGSEEIDSFCWNLKKVVADLGDKIGAVNVLPLHSTVSADQQKKVFKAAPPSKRKGGPVGRKVVVSTDIGESSLAIEGIVYVIDCGYTKQKVYNAQLNVESLLILPISRANAQRRSALARRTASGKCFRLYSKQRFLAAQAEVSPEIFRANLASIVLLMKKIGIEDFANLDLMDPPHAEMVERAFETLKCLGALDGEGTLTDLGELISHFPLDPQMSRMIVTSPMFRCSNEILSIAAMLSVPYCFLRPLENQQTADEAKRNFNHINGDHLTLLNVYHAYKHLNGDATWCEKNYINKAALVSADSVRRELAKIMSKLKLELCSTEFSSGEYYDNIRKGILSGYFMKAAQREPTGQYAIVKDHHVVDLHPSCGLVSRPQWVVFNDFVLASCNFIRTVTEVRMDWLIEVAPHYYKIATI</sequence>
<dbReference type="Gene3D" id="1.20.120.1080">
    <property type="match status" value="1"/>
</dbReference>
<dbReference type="GeneID" id="109719413"/>
<dbReference type="PROSITE" id="PS51192">
    <property type="entry name" value="HELICASE_ATP_BIND_1"/>
    <property type="match status" value="1"/>
</dbReference>
<keyword evidence="12" id="KW-1185">Reference proteome</keyword>
<feature type="domain" description="Helicase ATP-binding" evidence="10">
    <location>
        <begin position="81"/>
        <end position="247"/>
    </location>
</feature>
<evidence type="ECO:0000259" key="11">
    <source>
        <dbReference type="PROSITE" id="PS51194"/>
    </source>
</evidence>
<dbReference type="GO" id="GO:0008380">
    <property type="term" value="P:RNA splicing"/>
    <property type="evidence" value="ECO:0007669"/>
    <property type="project" value="UniProtKB-KW"/>
</dbReference>
<dbReference type="InterPro" id="IPR027417">
    <property type="entry name" value="P-loop_NTPase"/>
</dbReference>
<evidence type="ECO:0000256" key="1">
    <source>
        <dbReference type="ARBA" id="ARBA00012552"/>
    </source>
</evidence>
<evidence type="ECO:0000313" key="13">
    <source>
        <dbReference type="RefSeq" id="XP_020101670.1"/>
    </source>
</evidence>
<dbReference type="Gene3D" id="3.40.50.300">
    <property type="entry name" value="P-loop containing nucleotide triphosphate hydrolases"/>
    <property type="match status" value="2"/>
</dbReference>
<evidence type="ECO:0000259" key="10">
    <source>
        <dbReference type="PROSITE" id="PS51192"/>
    </source>
</evidence>